<sequence>MITGEFDIVGVYMHPLVVGAAIAIMITQLLTLLLSKLNLYRFVWHRGLFDTAMLIVVWGIITGYIAVAGNPMAFFRL</sequence>
<dbReference type="RefSeq" id="WP_011241212.1">
    <property type="nucleotide sequence ID" value="NC_017262.1"/>
</dbReference>
<keyword evidence="2 5" id="KW-0812">Transmembrane</keyword>
<evidence type="ECO:0000256" key="4">
    <source>
        <dbReference type="ARBA" id="ARBA00023136"/>
    </source>
</evidence>
<dbReference type="HOGENOM" id="CLU_188292_1_0_5"/>
<dbReference type="KEGG" id="zmm:Zmob_1678"/>
<evidence type="ECO:0000313" key="7">
    <source>
        <dbReference type="Proteomes" id="UP000001494"/>
    </source>
</evidence>
<organism evidence="6 7">
    <name type="scientific">Zymomonas mobilis subsp. mobilis (strain ATCC 10988 / DSM 424 / LMG 404 / NCIMB 8938 / NRRL B-806 / ZM1)</name>
    <dbReference type="NCBI Taxonomy" id="555217"/>
    <lineage>
        <taxon>Bacteria</taxon>
        <taxon>Pseudomonadati</taxon>
        <taxon>Pseudomonadota</taxon>
        <taxon>Alphaproteobacteria</taxon>
        <taxon>Sphingomonadales</taxon>
        <taxon>Zymomonadaceae</taxon>
        <taxon>Zymomonas</taxon>
    </lineage>
</organism>
<reference evidence="6 7" key="1">
    <citation type="journal article" date="2011" name="J. Bacteriol.">
        <title>Genome sequence of the ethanol-producing Zymomonas mobilis subsp. mobilis lectotype strain ATCC 10988.</title>
        <authorList>
            <person name="Pappas K.M."/>
            <person name="Kouvelis V.N."/>
            <person name="Saunders E."/>
            <person name="Brettin T.S."/>
            <person name="Bruce D."/>
            <person name="Detter C."/>
            <person name="Balakireva M."/>
            <person name="Han C.S."/>
            <person name="Savvakis G."/>
            <person name="Kyrpides N.C."/>
            <person name="Typas M.A."/>
        </authorList>
    </citation>
    <scope>NUCLEOTIDE SEQUENCE [LARGE SCALE GENOMIC DNA]</scope>
    <source>
        <strain evidence="7">ATCC 10988 / DSM 424 / CCUG 17860 / LMG 404 / NCIMB 8938 / NRRL B-806 / ZM1</strain>
    </source>
</reference>
<dbReference type="GeneID" id="79905207"/>
<dbReference type="Proteomes" id="UP000001494">
    <property type="component" value="Chromosome"/>
</dbReference>
<protein>
    <recommendedName>
        <fullName evidence="8">DUF1656 domain-containing protein</fullName>
    </recommendedName>
</protein>
<keyword evidence="4 5" id="KW-0472">Membrane</keyword>
<evidence type="ECO:0000313" key="6">
    <source>
        <dbReference type="EMBL" id="AEH63492.1"/>
    </source>
</evidence>
<gene>
    <name evidence="6" type="ordered locus">Zmob_1678</name>
</gene>
<keyword evidence="3 5" id="KW-1133">Transmembrane helix</keyword>
<proteinExistence type="predicted"/>
<dbReference type="OrthoDB" id="7021192at2"/>
<evidence type="ECO:0008006" key="8">
    <source>
        <dbReference type="Google" id="ProtNLM"/>
    </source>
</evidence>
<dbReference type="AlphaFoldDB" id="A0A0H3G8M2"/>
<dbReference type="EMBL" id="CP002850">
    <property type="protein sequence ID" value="AEH63492.1"/>
    <property type="molecule type" value="Genomic_DNA"/>
</dbReference>
<feature type="transmembrane region" description="Helical" evidence="5">
    <location>
        <begin position="12"/>
        <end position="35"/>
    </location>
</feature>
<name>A0A0H3G8M2_ZYMMA</name>
<evidence type="ECO:0000256" key="2">
    <source>
        <dbReference type="ARBA" id="ARBA00022692"/>
    </source>
</evidence>
<accession>A0A0H3G8M2</accession>
<dbReference type="eggNOG" id="ENOG5033A7D">
    <property type="taxonomic scope" value="Bacteria"/>
</dbReference>
<keyword evidence="1" id="KW-1003">Cell membrane</keyword>
<evidence type="ECO:0000256" key="5">
    <source>
        <dbReference type="SAM" id="Phobius"/>
    </source>
</evidence>
<evidence type="ECO:0000256" key="3">
    <source>
        <dbReference type="ARBA" id="ARBA00022989"/>
    </source>
</evidence>
<dbReference type="Pfam" id="PF07869">
    <property type="entry name" value="DUF1656"/>
    <property type="match status" value="1"/>
</dbReference>
<evidence type="ECO:0000256" key="1">
    <source>
        <dbReference type="ARBA" id="ARBA00022475"/>
    </source>
</evidence>
<dbReference type="InterPro" id="IPR012451">
    <property type="entry name" value="DUF1656"/>
</dbReference>
<feature type="transmembrane region" description="Helical" evidence="5">
    <location>
        <begin position="47"/>
        <end position="67"/>
    </location>
</feature>